<accession>A0A1H6JB68</accession>
<dbReference type="EMBL" id="FNWU01000009">
    <property type="protein sequence ID" value="SEH57995.1"/>
    <property type="molecule type" value="Genomic_DNA"/>
</dbReference>
<organism evidence="1 2">
    <name type="scientific">Halopenitus malekzadehii</name>
    <dbReference type="NCBI Taxonomy" id="1267564"/>
    <lineage>
        <taxon>Archaea</taxon>
        <taxon>Methanobacteriati</taxon>
        <taxon>Methanobacteriota</taxon>
        <taxon>Stenosarchaea group</taxon>
        <taxon>Halobacteria</taxon>
        <taxon>Halobacteriales</taxon>
        <taxon>Haloferacaceae</taxon>
        <taxon>Halopenitus</taxon>
    </lineage>
</organism>
<keyword evidence="2" id="KW-1185">Reference proteome</keyword>
<name>A0A1H6JB68_9EURY</name>
<dbReference type="STRING" id="1267564.SAMN05192561_1098"/>
<dbReference type="Proteomes" id="UP000199215">
    <property type="component" value="Unassembled WGS sequence"/>
</dbReference>
<dbReference type="AlphaFoldDB" id="A0A1H6JB68"/>
<dbReference type="OrthoDB" id="191014at2157"/>
<sequence>MCPAPHTDGTHDDTVHDDTVHDRLERYFVVSALRCRDCGDLHEQVRVGGETYTAADFAIDSLAEWRLEMDKEESWIRSHRSAVQEVLPDLADDWPETTAAVRDRLLAE</sequence>
<dbReference type="RefSeq" id="WP_092817417.1">
    <property type="nucleotide sequence ID" value="NZ_FNWU01000009.1"/>
</dbReference>
<reference evidence="1 2" key="1">
    <citation type="submission" date="2016-10" db="EMBL/GenBank/DDBJ databases">
        <authorList>
            <person name="de Groot N.N."/>
        </authorList>
    </citation>
    <scope>NUCLEOTIDE SEQUENCE [LARGE SCALE GENOMIC DNA]</scope>
    <source>
        <strain evidence="1 2">IBRC-M10418</strain>
    </source>
</reference>
<gene>
    <name evidence="1" type="ORF">SAMN05192561_1098</name>
</gene>
<evidence type="ECO:0000313" key="2">
    <source>
        <dbReference type="Proteomes" id="UP000199215"/>
    </source>
</evidence>
<protein>
    <submittedName>
        <fullName evidence="1">Uncharacterized protein</fullName>
    </submittedName>
</protein>
<proteinExistence type="predicted"/>
<evidence type="ECO:0000313" key="1">
    <source>
        <dbReference type="EMBL" id="SEH57995.1"/>
    </source>
</evidence>